<feature type="region of interest" description="Disordered" evidence="1">
    <location>
        <begin position="89"/>
        <end position="109"/>
    </location>
</feature>
<evidence type="ECO:0000256" key="1">
    <source>
        <dbReference type="SAM" id="MobiDB-lite"/>
    </source>
</evidence>
<dbReference type="AlphaFoldDB" id="A0A2P2E5R0"/>
<dbReference type="Proteomes" id="UP000245086">
    <property type="component" value="Unassembled WGS sequence"/>
</dbReference>
<reference evidence="2 3" key="1">
    <citation type="journal article" date="2018" name="Genome Announc.">
        <title>Draft Genome Sequence of "Candidatus Phycosocius bacilliformis," an Alphaproteobacterial Ectosymbiont of the Hydrocarbon-Producing Green Alga Botryococcus braunii.</title>
        <authorList>
            <person name="Tanabe Y."/>
            <person name="Yamaguchi H."/>
            <person name="Watanabe M.M."/>
        </authorList>
    </citation>
    <scope>NUCLEOTIDE SEQUENCE [LARGE SCALE GENOMIC DNA]</scope>
    <source>
        <strain evidence="2 3">BOTRYCO-2</strain>
    </source>
</reference>
<evidence type="ECO:0000313" key="2">
    <source>
        <dbReference type="EMBL" id="GBF56396.1"/>
    </source>
</evidence>
<organism evidence="2 3">
    <name type="scientific">Candidatus Phycosocius bacilliformis</name>
    <dbReference type="NCBI Taxonomy" id="1445552"/>
    <lineage>
        <taxon>Bacteria</taxon>
        <taxon>Pseudomonadati</taxon>
        <taxon>Pseudomonadota</taxon>
        <taxon>Alphaproteobacteria</taxon>
        <taxon>Caulobacterales</taxon>
        <taxon>Caulobacterales incertae sedis</taxon>
        <taxon>Candidatus Phycosocius</taxon>
    </lineage>
</organism>
<dbReference type="EMBL" id="BFBR01000001">
    <property type="protein sequence ID" value="GBF56396.1"/>
    <property type="molecule type" value="Genomic_DNA"/>
</dbReference>
<dbReference type="RefSeq" id="WP_108983289.1">
    <property type="nucleotide sequence ID" value="NZ_BFBR01000001.1"/>
</dbReference>
<gene>
    <name evidence="2" type="ORF">PbB2_00051</name>
</gene>
<sequence length="109" mass="11203">MAEIPDALLARLASELDNVRQGTAGLEGLVSAGATTTGTSGVMAAQTLDQILQTLDSLSRLLTQLSHGGAVQDALTSLPLAHLAERLGQQGFGSPGLNVLPRPSDPELF</sequence>
<keyword evidence="3" id="KW-1185">Reference proteome</keyword>
<accession>A0A2P2E5R0</accession>
<name>A0A2P2E5R0_9PROT</name>
<comment type="caution">
    <text evidence="2">The sequence shown here is derived from an EMBL/GenBank/DDBJ whole genome shotgun (WGS) entry which is preliminary data.</text>
</comment>
<protein>
    <submittedName>
        <fullName evidence="2">Uncharacterized protein</fullName>
    </submittedName>
</protein>
<proteinExistence type="predicted"/>
<evidence type="ECO:0000313" key="3">
    <source>
        <dbReference type="Proteomes" id="UP000245086"/>
    </source>
</evidence>